<dbReference type="GeneID" id="301140741"/>
<evidence type="ECO:0000256" key="1">
    <source>
        <dbReference type="SAM" id="Phobius"/>
    </source>
</evidence>
<sequence>MDNGYPLVELIKTIFVVITFLFVVSACLFFIYFRITKKPKGSNKSKQKLDEIIELLEKDKTV</sequence>
<keyword evidence="1" id="KW-1133">Transmembrane helix</keyword>
<dbReference type="Pfam" id="PF13314">
    <property type="entry name" value="DUF4083"/>
    <property type="match status" value="1"/>
</dbReference>
<reference evidence="2 3" key="1">
    <citation type="submission" date="2023-03" db="EMBL/GenBank/DDBJ databases">
        <title>Bacillus Genome Sequencing.</title>
        <authorList>
            <person name="Dunlap C."/>
        </authorList>
    </citation>
    <scope>NUCLEOTIDE SEQUENCE [LARGE SCALE GENOMIC DNA]</scope>
    <source>
        <strain evidence="2 3">NRS-1717</strain>
    </source>
</reference>
<protein>
    <submittedName>
        <fullName evidence="2">DUF4083 family protein</fullName>
    </submittedName>
</protein>
<organism evidence="2 3">
    <name type="scientific">Metabacillus fastidiosus</name>
    <dbReference type="NCBI Taxonomy" id="1458"/>
    <lineage>
        <taxon>Bacteria</taxon>
        <taxon>Bacillati</taxon>
        <taxon>Bacillota</taxon>
        <taxon>Bacilli</taxon>
        <taxon>Bacillales</taxon>
        <taxon>Bacillaceae</taxon>
        <taxon>Metabacillus</taxon>
    </lineage>
</organism>
<dbReference type="Proteomes" id="UP001342826">
    <property type="component" value="Unassembled WGS sequence"/>
</dbReference>
<keyword evidence="1" id="KW-0472">Membrane</keyword>
<accession>A0ABU6NWQ1</accession>
<evidence type="ECO:0000313" key="2">
    <source>
        <dbReference type="EMBL" id="MED4401320.1"/>
    </source>
</evidence>
<proteinExistence type="predicted"/>
<gene>
    <name evidence="2" type="ORF">P9271_08325</name>
</gene>
<keyword evidence="1" id="KW-0812">Transmembrane</keyword>
<feature type="transmembrane region" description="Helical" evidence="1">
    <location>
        <begin position="14"/>
        <end position="35"/>
    </location>
</feature>
<dbReference type="InterPro" id="IPR025143">
    <property type="entry name" value="DUF4083"/>
</dbReference>
<name>A0ABU6NWQ1_9BACI</name>
<dbReference type="EMBL" id="JARTFS010000006">
    <property type="protein sequence ID" value="MED4401320.1"/>
    <property type="molecule type" value="Genomic_DNA"/>
</dbReference>
<keyword evidence="3" id="KW-1185">Reference proteome</keyword>
<evidence type="ECO:0000313" key="3">
    <source>
        <dbReference type="Proteomes" id="UP001342826"/>
    </source>
</evidence>
<dbReference type="RefSeq" id="WP_066228205.1">
    <property type="nucleotide sequence ID" value="NZ_JARTFQ010000005.1"/>
</dbReference>
<comment type="caution">
    <text evidence="2">The sequence shown here is derived from an EMBL/GenBank/DDBJ whole genome shotgun (WGS) entry which is preliminary data.</text>
</comment>